<protein>
    <submittedName>
        <fullName evidence="2">(pine wood nematode) hypothetical protein</fullName>
    </submittedName>
</protein>
<dbReference type="PANTHER" id="PTHR21483:SF18">
    <property type="entry name" value="RNA POLYMERASE II-ASSOCIATED PROTEIN 1"/>
    <property type="match status" value="1"/>
</dbReference>
<accession>A0A7I8WWH0</accession>
<dbReference type="PANTHER" id="PTHR21483">
    <property type="entry name" value="RNA POLYMERASE II-ASSOCIATED PROTEIN 1"/>
    <property type="match status" value="1"/>
</dbReference>
<name>A0A7I8WWH0_BURXY</name>
<evidence type="ECO:0000313" key="2">
    <source>
        <dbReference type="EMBL" id="CAD5216209.1"/>
    </source>
</evidence>
<organism evidence="2 3">
    <name type="scientific">Bursaphelenchus xylophilus</name>
    <name type="common">Pinewood nematode worm</name>
    <name type="synonym">Aphelenchoides xylophilus</name>
    <dbReference type="NCBI Taxonomy" id="6326"/>
    <lineage>
        <taxon>Eukaryota</taxon>
        <taxon>Metazoa</taxon>
        <taxon>Ecdysozoa</taxon>
        <taxon>Nematoda</taxon>
        <taxon>Chromadorea</taxon>
        <taxon>Rhabditida</taxon>
        <taxon>Tylenchina</taxon>
        <taxon>Tylenchomorpha</taxon>
        <taxon>Aphelenchoidea</taxon>
        <taxon>Aphelenchoididae</taxon>
        <taxon>Bursaphelenchus</taxon>
    </lineage>
</organism>
<dbReference type="Proteomes" id="UP000582659">
    <property type="component" value="Unassembled WGS sequence"/>
</dbReference>
<dbReference type="EMBL" id="CAJFCV020000002">
    <property type="protein sequence ID" value="CAG9099007.1"/>
    <property type="molecule type" value="Genomic_DNA"/>
</dbReference>
<proteinExistence type="predicted"/>
<dbReference type="Proteomes" id="UP000659654">
    <property type="component" value="Unassembled WGS sequence"/>
</dbReference>
<sequence>MVTIMIVTDQGKTEKRFGYGVNPLLDGAWSLMPIRRVVDVFEKRGSVTPDDIEIVTLSLLFSVLLLKEQKSLFYTLYTPGQVYVHMAEMFLLGPEVFKDAIILDCFNRLMDEYLIKRAESGLLSLKLTKSVSGLDAFFPFYEDLLKRYGEFSLADDNFALMLLIPAYMNASLSDALTIRLLLWSEHTEIVRQMTLGMEKASFLVKYVNSNMENMTNLLKQTLADPFNLLMVSYKAALENNVVLKERNPLLYHLATIGSVG</sequence>
<comment type="caution">
    <text evidence="2">The sequence shown here is derived from an EMBL/GenBank/DDBJ whole genome shotgun (WGS) entry which is preliminary data.</text>
</comment>
<reference evidence="2" key="1">
    <citation type="submission" date="2020-09" db="EMBL/GenBank/DDBJ databases">
        <authorList>
            <person name="Kikuchi T."/>
        </authorList>
    </citation>
    <scope>NUCLEOTIDE SEQUENCE</scope>
    <source>
        <strain evidence="2">Ka4C1</strain>
    </source>
</reference>
<feature type="domain" description="RPAP1/MINIYO-like TPR repeats" evidence="1">
    <location>
        <begin position="39"/>
        <end position="255"/>
    </location>
</feature>
<evidence type="ECO:0000259" key="1">
    <source>
        <dbReference type="Pfam" id="PF25766"/>
    </source>
</evidence>
<dbReference type="Pfam" id="PF25766">
    <property type="entry name" value="TPR_RPAP1"/>
    <property type="match status" value="1"/>
</dbReference>
<evidence type="ECO:0000313" key="3">
    <source>
        <dbReference type="Proteomes" id="UP000659654"/>
    </source>
</evidence>
<dbReference type="InterPro" id="IPR057989">
    <property type="entry name" value="TPR_RPAP1/MINIYO-like"/>
</dbReference>
<dbReference type="GO" id="GO:0006366">
    <property type="term" value="P:transcription by RNA polymerase II"/>
    <property type="evidence" value="ECO:0007669"/>
    <property type="project" value="InterPro"/>
</dbReference>
<dbReference type="InterPro" id="IPR039913">
    <property type="entry name" value="RPAP1/Rba50"/>
</dbReference>
<dbReference type="EMBL" id="CAJFDI010000002">
    <property type="protein sequence ID" value="CAD5216209.1"/>
    <property type="molecule type" value="Genomic_DNA"/>
</dbReference>
<gene>
    <name evidence="2" type="ORF">BXYJ_LOCUS4415</name>
</gene>
<keyword evidence="3" id="KW-1185">Reference proteome</keyword>
<dbReference type="OrthoDB" id="5853122at2759"/>
<dbReference type="AlphaFoldDB" id="A0A7I8WWH0"/>